<evidence type="ECO:0000313" key="1">
    <source>
        <dbReference type="EMBL" id="PLT44061.1"/>
    </source>
</evidence>
<dbReference type="Proteomes" id="UP000234789">
    <property type="component" value="Unassembled WGS sequence"/>
</dbReference>
<comment type="caution">
    <text evidence="1">The sequence shown here is derived from an EMBL/GenBank/DDBJ whole genome shotgun (WGS) entry which is preliminary data.</text>
</comment>
<name>A0A2N5N146_9BACL</name>
<accession>A0A2N5N146</accession>
<keyword evidence="2" id="KW-1185">Reference proteome</keyword>
<evidence type="ECO:0000313" key="2">
    <source>
        <dbReference type="Proteomes" id="UP000234789"/>
    </source>
</evidence>
<organism evidence="1 2">
    <name type="scientific">Paenibacillus pasadenensis</name>
    <dbReference type="NCBI Taxonomy" id="217090"/>
    <lineage>
        <taxon>Bacteria</taxon>
        <taxon>Bacillati</taxon>
        <taxon>Bacillota</taxon>
        <taxon>Bacilli</taxon>
        <taxon>Bacillales</taxon>
        <taxon>Paenibacillaceae</taxon>
        <taxon>Paenibacillus</taxon>
    </lineage>
</organism>
<protein>
    <submittedName>
        <fullName evidence="1">Uncharacterized protein</fullName>
    </submittedName>
</protein>
<sequence>MRAPARLRHELNPIFSVCSSLSASHSACNPIFSAYSSFPASRSTCTPIFSAYSSSSASRIACNPTFSACRSFSASRSTCNPIFSACSSLSASHSACNPTFSACSSFSASRRACNPIFSAYSSFPASRSTCNPIFSACSSFSASRLAKQSYSGFPRNSGVRALARAELLGFSAQLRHWGIGSSRVTRIFRATPALGHWFERRCSVFPRNSGVGLSVRAELLDFSAQLRRWGIGSSGDARVFRATPALGHWLEQSYSIFPRNSGVGAPA</sequence>
<dbReference type="AlphaFoldDB" id="A0A2N5N146"/>
<gene>
    <name evidence="1" type="ORF">B8V81_2492</name>
</gene>
<dbReference type="EMBL" id="NFEZ01000004">
    <property type="protein sequence ID" value="PLT44061.1"/>
    <property type="molecule type" value="Genomic_DNA"/>
</dbReference>
<proteinExistence type="predicted"/>
<reference evidence="1 2" key="1">
    <citation type="submission" date="2017-05" db="EMBL/GenBank/DDBJ databases">
        <title>Functional genome analysis of Paenibacillus pasadenensis strain R16: insights on endophytic life style and antifungal activity.</title>
        <authorList>
            <person name="Passera A."/>
            <person name="Marcolungo L."/>
            <person name="Casati P."/>
            <person name="Brasca M."/>
            <person name="Quaglino F."/>
            <person name="Delledonne M."/>
        </authorList>
    </citation>
    <scope>NUCLEOTIDE SEQUENCE [LARGE SCALE GENOMIC DNA]</scope>
    <source>
        <strain evidence="1 2">R16</strain>
    </source>
</reference>